<evidence type="ECO:0000313" key="5">
    <source>
        <dbReference type="EMBL" id="MER9407621.1"/>
    </source>
</evidence>
<name>A0ABV1Z7G8_9HYPH</name>
<keyword evidence="4" id="KW-0460">Magnesium</keyword>
<dbReference type="Gene3D" id="3.30.70.1020">
    <property type="entry name" value="Trehalose-6-phosphate phosphatase related protein, domain 2"/>
    <property type="match status" value="1"/>
</dbReference>
<proteinExistence type="inferred from homology"/>
<organism evidence="5 6">
    <name type="scientific">Mesorhizobium caraganae</name>
    <dbReference type="NCBI Taxonomy" id="483206"/>
    <lineage>
        <taxon>Bacteria</taxon>
        <taxon>Pseudomonadati</taxon>
        <taxon>Pseudomonadota</taxon>
        <taxon>Alphaproteobacteria</taxon>
        <taxon>Hyphomicrobiales</taxon>
        <taxon>Phyllobacteriaceae</taxon>
        <taxon>Mesorhizobium</taxon>
    </lineage>
</organism>
<sequence length="262" mass="27754">MNSLPKALSLPAAPDLPEGQWALFLDIDGTLLEHAAHPDAVSVSDQLRSLLGVIDERLGGAVAFITGRSVEVADRLFHPLKLRVAGLYGLEHRLAPDGPVVAADAPADMAALADAIEAELDDGQVHIERKGPILAIHTRAAPHLLARATELVEQALAELPKGYRVIPGNAGVELMPLEAAKGAAVRRFMAISPFTGRRPVFLGDDTADENGFEAINEAGGISIRVRPRGPTVAQYQLDDVTRAIAWLAANFEASPALARKAS</sequence>
<comment type="pathway">
    <text evidence="1 4">Glycan biosynthesis; trehalose biosynthesis.</text>
</comment>
<evidence type="ECO:0000256" key="4">
    <source>
        <dbReference type="RuleBase" id="RU361117"/>
    </source>
</evidence>
<comment type="function">
    <text evidence="4">Removes the phosphate from trehalose 6-phosphate to produce free trehalose.</text>
</comment>
<dbReference type="NCBIfam" id="TIGR00685">
    <property type="entry name" value="T6PP"/>
    <property type="match status" value="1"/>
</dbReference>
<gene>
    <name evidence="5" type="primary">otsB</name>
    <name evidence="5" type="ORF">NKI36_26675</name>
</gene>
<dbReference type="PANTHER" id="PTHR43768:SF3">
    <property type="entry name" value="TREHALOSE 6-PHOSPHATE PHOSPHATASE"/>
    <property type="match status" value="1"/>
</dbReference>
<keyword evidence="4" id="KW-0479">Metal-binding</keyword>
<dbReference type="SUPFAM" id="SSF56784">
    <property type="entry name" value="HAD-like"/>
    <property type="match status" value="1"/>
</dbReference>
<dbReference type="InterPro" id="IPR036412">
    <property type="entry name" value="HAD-like_sf"/>
</dbReference>
<dbReference type="RefSeq" id="WP_352561604.1">
    <property type="nucleotide sequence ID" value="NZ_JAMYQB010000027.1"/>
</dbReference>
<comment type="caution">
    <text evidence="5">The sequence shown here is derived from an EMBL/GenBank/DDBJ whole genome shotgun (WGS) entry which is preliminary data.</text>
</comment>
<keyword evidence="3 4" id="KW-0378">Hydrolase</keyword>
<evidence type="ECO:0000313" key="6">
    <source>
        <dbReference type="Proteomes" id="UP001433071"/>
    </source>
</evidence>
<dbReference type="PANTHER" id="PTHR43768">
    <property type="entry name" value="TREHALOSE 6-PHOSPHATE PHOSPHATASE"/>
    <property type="match status" value="1"/>
</dbReference>
<evidence type="ECO:0000256" key="2">
    <source>
        <dbReference type="ARBA" id="ARBA00008770"/>
    </source>
</evidence>
<accession>A0ABV1Z7G8</accession>
<dbReference type="InterPro" id="IPR044651">
    <property type="entry name" value="OTSB-like"/>
</dbReference>
<dbReference type="Proteomes" id="UP001433071">
    <property type="component" value="Unassembled WGS sequence"/>
</dbReference>
<evidence type="ECO:0000256" key="1">
    <source>
        <dbReference type="ARBA" id="ARBA00005199"/>
    </source>
</evidence>
<evidence type="ECO:0000256" key="3">
    <source>
        <dbReference type="ARBA" id="ARBA00022801"/>
    </source>
</evidence>
<dbReference type="InterPro" id="IPR003337">
    <property type="entry name" value="Trehalose_PPase"/>
</dbReference>
<dbReference type="Gene3D" id="3.40.50.1000">
    <property type="entry name" value="HAD superfamily/HAD-like"/>
    <property type="match status" value="1"/>
</dbReference>
<reference evidence="5 6" key="1">
    <citation type="journal article" date="2024" name="Proc. Natl. Acad. Sci. U.S.A.">
        <title>The evolutionary genomics of adaptation to stress in wild rhizobium bacteria.</title>
        <authorList>
            <person name="Kehlet-Delgado H."/>
            <person name="Montoya A.P."/>
            <person name="Jensen K.T."/>
            <person name="Wendlandt C.E."/>
            <person name="Dexheimer C."/>
            <person name="Roberts M."/>
            <person name="Torres Martinez L."/>
            <person name="Friesen M.L."/>
            <person name="Griffitts J.S."/>
            <person name="Porter S.S."/>
        </authorList>
    </citation>
    <scope>NUCLEOTIDE SEQUENCE [LARGE SCALE GENOMIC DNA]</scope>
    <source>
        <strain evidence="5 6">M0641</strain>
    </source>
</reference>
<dbReference type="GO" id="GO:0004805">
    <property type="term" value="F:trehalose-phosphatase activity"/>
    <property type="evidence" value="ECO:0007669"/>
    <property type="project" value="UniProtKB-EC"/>
</dbReference>
<protein>
    <recommendedName>
        <fullName evidence="4">Trehalose 6-phosphate phosphatase</fullName>
        <ecNumber evidence="4">3.1.3.12</ecNumber>
    </recommendedName>
</protein>
<dbReference type="EC" id="3.1.3.12" evidence="4"/>
<dbReference type="NCBIfam" id="TIGR01484">
    <property type="entry name" value="HAD-SF-IIB"/>
    <property type="match status" value="1"/>
</dbReference>
<dbReference type="InterPro" id="IPR023214">
    <property type="entry name" value="HAD_sf"/>
</dbReference>
<comment type="similarity">
    <text evidence="2 4">Belongs to the trehalose phosphatase family.</text>
</comment>
<dbReference type="Pfam" id="PF02358">
    <property type="entry name" value="Trehalose_PPase"/>
    <property type="match status" value="1"/>
</dbReference>
<keyword evidence="6" id="KW-1185">Reference proteome</keyword>
<dbReference type="EMBL" id="JAMYQB010000027">
    <property type="protein sequence ID" value="MER9407621.1"/>
    <property type="molecule type" value="Genomic_DNA"/>
</dbReference>
<dbReference type="InterPro" id="IPR006379">
    <property type="entry name" value="HAD-SF_hydro_IIB"/>
</dbReference>
<comment type="catalytic activity">
    <reaction evidence="4">
        <text>alpha,alpha-trehalose 6-phosphate + H2O = alpha,alpha-trehalose + phosphate</text>
        <dbReference type="Rhea" id="RHEA:23420"/>
        <dbReference type="ChEBI" id="CHEBI:15377"/>
        <dbReference type="ChEBI" id="CHEBI:16551"/>
        <dbReference type="ChEBI" id="CHEBI:43474"/>
        <dbReference type="ChEBI" id="CHEBI:58429"/>
        <dbReference type="EC" id="3.1.3.12"/>
    </reaction>
</comment>
<comment type="cofactor">
    <cofactor evidence="4">
        <name>Mg(2+)</name>
        <dbReference type="ChEBI" id="CHEBI:18420"/>
    </cofactor>
</comment>